<accession>A0A6A5XX66</accession>
<protein>
    <recommendedName>
        <fullName evidence="2">Aminoglycoside phosphotransferase domain-containing protein</fullName>
    </recommendedName>
</protein>
<dbReference type="RefSeq" id="XP_033385875.1">
    <property type="nucleotide sequence ID" value="XM_033533043.1"/>
</dbReference>
<feature type="domain" description="Aminoglycoside phosphotransferase" evidence="2">
    <location>
        <begin position="118"/>
        <end position="362"/>
    </location>
</feature>
<dbReference type="InterPro" id="IPR002575">
    <property type="entry name" value="Aminoglycoside_PTrfase"/>
</dbReference>
<dbReference type="GeneID" id="54290440"/>
<evidence type="ECO:0000259" key="2">
    <source>
        <dbReference type="Pfam" id="PF01636"/>
    </source>
</evidence>
<dbReference type="AlphaFoldDB" id="A0A6A5XX66"/>
<dbReference type="EMBL" id="ML978068">
    <property type="protein sequence ID" value="KAF2017536.1"/>
    <property type="molecule type" value="Genomic_DNA"/>
</dbReference>
<keyword evidence="4" id="KW-1185">Reference proteome</keyword>
<evidence type="ECO:0000313" key="3">
    <source>
        <dbReference type="EMBL" id="KAF2017536.1"/>
    </source>
</evidence>
<feature type="coiled-coil region" evidence="1">
    <location>
        <begin position="261"/>
        <end position="288"/>
    </location>
</feature>
<dbReference type="InterPro" id="IPR051678">
    <property type="entry name" value="AGP_Transferase"/>
</dbReference>
<keyword evidence="1" id="KW-0175">Coiled coil</keyword>
<dbReference type="Proteomes" id="UP000799778">
    <property type="component" value="Unassembled WGS sequence"/>
</dbReference>
<dbReference type="OrthoDB" id="10003767at2759"/>
<dbReference type="PANTHER" id="PTHR21310:SF51">
    <property type="entry name" value="AMINOGLYCOSIDE PHOSPHOTRANSFERASE DOMAIN-CONTAINING PROTEIN"/>
    <property type="match status" value="1"/>
</dbReference>
<dbReference type="Gene3D" id="3.90.1200.10">
    <property type="match status" value="1"/>
</dbReference>
<name>A0A6A5XX66_9PLEO</name>
<proteinExistence type="predicted"/>
<dbReference type="Pfam" id="PF01636">
    <property type="entry name" value="APH"/>
    <property type="match status" value="1"/>
</dbReference>
<dbReference type="InterPro" id="IPR011009">
    <property type="entry name" value="Kinase-like_dom_sf"/>
</dbReference>
<dbReference type="PANTHER" id="PTHR21310">
    <property type="entry name" value="AMINOGLYCOSIDE PHOSPHOTRANSFERASE-RELATED-RELATED"/>
    <property type="match status" value="1"/>
</dbReference>
<evidence type="ECO:0000313" key="4">
    <source>
        <dbReference type="Proteomes" id="UP000799778"/>
    </source>
</evidence>
<dbReference type="SUPFAM" id="SSF56112">
    <property type="entry name" value="Protein kinase-like (PK-like)"/>
    <property type="match status" value="1"/>
</dbReference>
<organism evidence="3 4">
    <name type="scientific">Aaosphaeria arxii CBS 175.79</name>
    <dbReference type="NCBI Taxonomy" id="1450172"/>
    <lineage>
        <taxon>Eukaryota</taxon>
        <taxon>Fungi</taxon>
        <taxon>Dikarya</taxon>
        <taxon>Ascomycota</taxon>
        <taxon>Pezizomycotina</taxon>
        <taxon>Dothideomycetes</taxon>
        <taxon>Pleosporomycetidae</taxon>
        <taxon>Pleosporales</taxon>
        <taxon>Pleosporales incertae sedis</taxon>
        <taxon>Aaosphaeria</taxon>
    </lineage>
</organism>
<evidence type="ECO:0000256" key="1">
    <source>
        <dbReference type="SAM" id="Coils"/>
    </source>
</evidence>
<sequence length="492" mass="56695">MFRARRFFPQRTGQAAGELDHTSKLAPLKKVLLILIRDKLRRKAKSAGTDRHDLEATSEETDRRDLEAIKSITDEAFLELLRQYLDPEEEISPEDYRVQSRMSGTYNHCIIVSVKDKGEYAIKVPFTGTKEVWTQGDAHNLRSEAQTQEYLRQHTSIPIAEVYKWDDTLDNSISAPYILMRAIPGVKASKHWKPQYVPENKSTPKTEEWRHNFLKSLATMMSELHRFSFPAIGMLNFDEDRLNPTVGPYYGENNDGTLDEVQAYNSSNDFWESQLQEFEADLKNAALKNGKEDMDDASYGWHNTMRYALKTYPLKWSGNEDGQGAETFVLRHPDLDMHNILVDENDGTITGIIDWDMTRTVPRCVGFSAVPIWLRADWDADFKMDDLIHMPWELDQYRNIYAQAMAEALTKATGEPGDACYTLQSPMYCMAYTWFHGGSLDAFWVRMFKEIPHLRALDVKKYMEMVGTETNWDAADERLILALKKVLAPMLP</sequence>
<reference evidence="3" key="1">
    <citation type="journal article" date="2020" name="Stud. Mycol.">
        <title>101 Dothideomycetes genomes: a test case for predicting lifestyles and emergence of pathogens.</title>
        <authorList>
            <person name="Haridas S."/>
            <person name="Albert R."/>
            <person name="Binder M."/>
            <person name="Bloem J."/>
            <person name="Labutti K."/>
            <person name="Salamov A."/>
            <person name="Andreopoulos B."/>
            <person name="Baker S."/>
            <person name="Barry K."/>
            <person name="Bills G."/>
            <person name="Bluhm B."/>
            <person name="Cannon C."/>
            <person name="Castanera R."/>
            <person name="Culley D."/>
            <person name="Daum C."/>
            <person name="Ezra D."/>
            <person name="Gonzalez J."/>
            <person name="Henrissat B."/>
            <person name="Kuo A."/>
            <person name="Liang C."/>
            <person name="Lipzen A."/>
            <person name="Lutzoni F."/>
            <person name="Magnuson J."/>
            <person name="Mondo S."/>
            <person name="Nolan M."/>
            <person name="Ohm R."/>
            <person name="Pangilinan J."/>
            <person name="Park H.-J."/>
            <person name="Ramirez L."/>
            <person name="Alfaro M."/>
            <person name="Sun H."/>
            <person name="Tritt A."/>
            <person name="Yoshinaga Y."/>
            <person name="Zwiers L.-H."/>
            <person name="Turgeon B."/>
            <person name="Goodwin S."/>
            <person name="Spatafora J."/>
            <person name="Crous P."/>
            <person name="Grigoriev I."/>
        </authorList>
    </citation>
    <scope>NUCLEOTIDE SEQUENCE</scope>
    <source>
        <strain evidence="3">CBS 175.79</strain>
    </source>
</reference>
<gene>
    <name evidence="3" type="ORF">BU24DRAFT_478640</name>
</gene>